<name>A0A1C3NZI3_9ACTN</name>
<proteinExistence type="predicted"/>
<dbReference type="SMART" id="SM00530">
    <property type="entry name" value="HTH_XRE"/>
    <property type="match status" value="1"/>
</dbReference>
<dbReference type="CDD" id="cd00093">
    <property type="entry name" value="HTH_XRE"/>
    <property type="match status" value="1"/>
</dbReference>
<reference evidence="3" key="1">
    <citation type="submission" date="2016-02" db="EMBL/GenBank/DDBJ databases">
        <authorList>
            <person name="Wibberg D."/>
        </authorList>
    </citation>
    <scope>NUCLEOTIDE SEQUENCE [LARGE SCALE GENOMIC DNA]</scope>
</reference>
<dbReference type="InterPro" id="IPR010982">
    <property type="entry name" value="Lambda_DNA-bd_dom_sf"/>
</dbReference>
<dbReference type="PROSITE" id="PS50943">
    <property type="entry name" value="HTH_CROC1"/>
    <property type="match status" value="1"/>
</dbReference>
<dbReference type="Proteomes" id="UP000199013">
    <property type="component" value="Unassembled WGS sequence"/>
</dbReference>
<sequence>MKLSDLKPLDQVIEDQREDAEFRDAWDRMAFARDVANKVVRYRIEHDLSQRELAAIVGLVQPQIARLERADHQPSFDTLAKLSRATGLEFHFEVARGGVELVDA</sequence>
<dbReference type="InterPro" id="IPR001387">
    <property type="entry name" value="Cro/C1-type_HTH"/>
</dbReference>
<feature type="domain" description="HTH cro/C1-type" evidence="1">
    <location>
        <begin position="39"/>
        <end position="94"/>
    </location>
</feature>
<dbReference type="GO" id="GO:0003677">
    <property type="term" value="F:DNA binding"/>
    <property type="evidence" value="ECO:0007669"/>
    <property type="project" value="InterPro"/>
</dbReference>
<organism evidence="2 3">
    <name type="scientific">Candidatus Protofrankia californiensis</name>
    <dbReference type="NCBI Taxonomy" id="1839754"/>
    <lineage>
        <taxon>Bacteria</taxon>
        <taxon>Bacillati</taxon>
        <taxon>Actinomycetota</taxon>
        <taxon>Actinomycetes</taxon>
        <taxon>Frankiales</taxon>
        <taxon>Frankiaceae</taxon>
        <taxon>Protofrankia</taxon>
    </lineage>
</organism>
<keyword evidence="3" id="KW-1185">Reference proteome</keyword>
<dbReference type="AlphaFoldDB" id="A0A1C3NZI3"/>
<dbReference type="EMBL" id="FLUV01001391">
    <property type="protein sequence ID" value="SBW22925.1"/>
    <property type="molecule type" value="Genomic_DNA"/>
</dbReference>
<dbReference type="SUPFAM" id="SSF47413">
    <property type="entry name" value="lambda repressor-like DNA-binding domains"/>
    <property type="match status" value="1"/>
</dbReference>
<gene>
    <name evidence="2" type="ORF">FDG2_3316</name>
</gene>
<dbReference type="Gene3D" id="1.10.260.40">
    <property type="entry name" value="lambda repressor-like DNA-binding domains"/>
    <property type="match status" value="1"/>
</dbReference>
<dbReference type="Pfam" id="PF01381">
    <property type="entry name" value="HTH_3"/>
    <property type="match status" value="1"/>
</dbReference>
<accession>A0A1C3NZI3</accession>
<evidence type="ECO:0000313" key="2">
    <source>
        <dbReference type="EMBL" id="SBW22925.1"/>
    </source>
</evidence>
<evidence type="ECO:0000313" key="3">
    <source>
        <dbReference type="Proteomes" id="UP000199013"/>
    </source>
</evidence>
<evidence type="ECO:0000259" key="1">
    <source>
        <dbReference type="PROSITE" id="PS50943"/>
    </source>
</evidence>
<protein>
    <recommendedName>
        <fullName evidence="1">HTH cro/C1-type domain-containing protein</fullName>
    </recommendedName>
</protein>